<keyword evidence="3" id="KW-1185">Reference proteome</keyword>
<evidence type="ECO:0000313" key="2">
    <source>
        <dbReference type="EMBL" id="KAA8581932.1"/>
    </source>
</evidence>
<dbReference type="EMBL" id="VOFY01000020">
    <property type="protein sequence ID" value="KAA8581932.1"/>
    <property type="molecule type" value="Genomic_DNA"/>
</dbReference>
<feature type="compositionally biased region" description="Polar residues" evidence="1">
    <location>
        <begin position="65"/>
        <end position="96"/>
    </location>
</feature>
<proteinExistence type="predicted"/>
<dbReference type="Proteomes" id="UP000327493">
    <property type="component" value="Chromosome 20"/>
</dbReference>
<protein>
    <submittedName>
        <fullName evidence="2">Uncharacterized protein</fullName>
    </submittedName>
</protein>
<organism evidence="2 3">
    <name type="scientific">Etheostoma spectabile</name>
    <name type="common">orangethroat darter</name>
    <dbReference type="NCBI Taxonomy" id="54343"/>
    <lineage>
        <taxon>Eukaryota</taxon>
        <taxon>Metazoa</taxon>
        <taxon>Chordata</taxon>
        <taxon>Craniata</taxon>
        <taxon>Vertebrata</taxon>
        <taxon>Euteleostomi</taxon>
        <taxon>Actinopterygii</taxon>
        <taxon>Neopterygii</taxon>
        <taxon>Teleostei</taxon>
        <taxon>Neoteleostei</taxon>
        <taxon>Acanthomorphata</taxon>
        <taxon>Eupercaria</taxon>
        <taxon>Perciformes</taxon>
        <taxon>Percoidei</taxon>
        <taxon>Percidae</taxon>
        <taxon>Etheostomatinae</taxon>
        <taxon>Etheostoma</taxon>
    </lineage>
</organism>
<reference evidence="2 3" key="1">
    <citation type="submission" date="2019-08" db="EMBL/GenBank/DDBJ databases">
        <title>A chromosome-level genome assembly, high-density linkage maps, and genome scans reveal the genomic architecture of hybrid incompatibilities underlying speciation via character displacement in darters (Percidae: Etheostominae).</title>
        <authorList>
            <person name="Moran R.L."/>
            <person name="Catchen J.M."/>
            <person name="Fuller R.C."/>
        </authorList>
    </citation>
    <scope>NUCLEOTIDE SEQUENCE [LARGE SCALE GENOMIC DNA]</scope>
    <source>
        <strain evidence="2">EspeVRDwgs_2016</strain>
        <tissue evidence="2">Muscle</tissue>
    </source>
</reference>
<accession>A0A5J5CJ75</accession>
<evidence type="ECO:0000313" key="3">
    <source>
        <dbReference type="Proteomes" id="UP000327493"/>
    </source>
</evidence>
<evidence type="ECO:0000256" key="1">
    <source>
        <dbReference type="SAM" id="MobiDB-lite"/>
    </source>
</evidence>
<comment type="caution">
    <text evidence="2">The sequence shown here is derived from an EMBL/GenBank/DDBJ whole genome shotgun (WGS) entry which is preliminary data.</text>
</comment>
<feature type="region of interest" description="Disordered" evidence="1">
    <location>
        <begin position="63"/>
        <end position="108"/>
    </location>
</feature>
<gene>
    <name evidence="2" type="ORF">FQN60_008672</name>
</gene>
<name>A0A5J5CJ75_9PERO</name>
<sequence length="410" mass="46381">MNPKQLVPNLKLKLGDAALRITVNINAVDLPSSPDAHVYSCLQEHITKLQVVSESLKTLVDAHGATSSTKDNTSDDAATSSPLREQTTALPEQHPSSPEDAESKTAADDVMVQIRARKSEIERRISAFMERKQMEINENNVREFCNVIDCNQGENGKEVGGQGGEGACTQIANVWERADFHRREVRLNCSKKNSCARTDAVFTPYPGFKSHVKAGPVPLSVYQRLKKLEDRILELEGLSPEYFQSSSPLHKRPRTSPTQACSLTELDEKISAVKATLLKRQNQYLKEDGFWRIWFSSPTGQESSSNLQTRSLVLKRGLVWFEIKEDVILTDREKPVKRLAKCKGCKLQMTVTFVVEYNARKTQQAMMLRDSRDERVRQADMEVMTGHTWSDSRELREAEDRLRHANIVRP</sequence>
<dbReference type="AlphaFoldDB" id="A0A5J5CJ75"/>